<organism evidence="7 8">
    <name type="scientific">Thermophagus xiamenensis</name>
    <dbReference type="NCBI Taxonomy" id="385682"/>
    <lineage>
        <taxon>Bacteria</taxon>
        <taxon>Pseudomonadati</taxon>
        <taxon>Bacteroidota</taxon>
        <taxon>Bacteroidia</taxon>
        <taxon>Marinilabiliales</taxon>
        <taxon>Marinilabiliaceae</taxon>
        <taxon>Thermophagus</taxon>
    </lineage>
</organism>
<evidence type="ECO:0000259" key="6">
    <source>
        <dbReference type="PROSITE" id="PS51123"/>
    </source>
</evidence>
<dbReference type="InterPro" id="IPR006664">
    <property type="entry name" value="OMP_bac"/>
</dbReference>
<dbReference type="InterPro" id="IPR050330">
    <property type="entry name" value="Bact_OuterMem_StrucFunc"/>
</dbReference>
<dbReference type="PANTHER" id="PTHR30329">
    <property type="entry name" value="STATOR ELEMENT OF FLAGELLAR MOTOR COMPLEX"/>
    <property type="match status" value="1"/>
</dbReference>
<accession>A0A1I2BTY0</accession>
<dbReference type="Gene3D" id="2.120.10.30">
    <property type="entry name" value="TolB, C-terminal domain"/>
    <property type="match status" value="1"/>
</dbReference>
<dbReference type="PROSITE" id="PS51123">
    <property type="entry name" value="OMPA_2"/>
    <property type="match status" value="1"/>
</dbReference>
<dbReference type="InterPro" id="IPR019734">
    <property type="entry name" value="TPR_rpt"/>
</dbReference>
<evidence type="ECO:0000256" key="5">
    <source>
        <dbReference type="PROSITE-ProRule" id="PRU00473"/>
    </source>
</evidence>
<dbReference type="InParanoid" id="A0A1I2BTY0"/>
<evidence type="ECO:0000256" key="1">
    <source>
        <dbReference type="ARBA" id="ARBA00004442"/>
    </source>
</evidence>
<dbReference type="GO" id="GO:0009279">
    <property type="term" value="C:cell outer membrane"/>
    <property type="evidence" value="ECO:0007669"/>
    <property type="project" value="UniProtKB-SubCell"/>
</dbReference>
<dbReference type="EMBL" id="FONA01000014">
    <property type="protein sequence ID" value="SFE59562.1"/>
    <property type="molecule type" value="Genomic_DNA"/>
</dbReference>
<dbReference type="RefSeq" id="WP_010527817.1">
    <property type="nucleotide sequence ID" value="NZ_AFSL01000063.1"/>
</dbReference>
<keyword evidence="2 5" id="KW-0472">Membrane</keyword>
<dbReference type="CDD" id="cd07185">
    <property type="entry name" value="OmpA_C-like"/>
    <property type="match status" value="1"/>
</dbReference>
<dbReference type="Pfam" id="PF00691">
    <property type="entry name" value="OmpA"/>
    <property type="match status" value="1"/>
</dbReference>
<protein>
    <submittedName>
        <fullName evidence="7">WD40-like Beta Propeller Repeat</fullName>
    </submittedName>
</protein>
<dbReference type="OrthoDB" id="1110381at2"/>
<keyword evidence="3" id="KW-0998">Cell outer membrane</keyword>
<evidence type="ECO:0000256" key="4">
    <source>
        <dbReference type="PROSITE-ProRule" id="PRU00339"/>
    </source>
</evidence>
<evidence type="ECO:0000313" key="8">
    <source>
        <dbReference type="Proteomes" id="UP000181976"/>
    </source>
</evidence>
<gene>
    <name evidence="7" type="ORF">SAMN05444380_11438</name>
</gene>
<dbReference type="PROSITE" id="PS50005">
    <property type="entry name" value="TPR"/>
    <property type="match status" value="1"/>
</dbReference>
<dbReference type="Pfam" id="PF13432">
    <property type="entry name" value="TPR_16"/>
    <property type="match status" value="1"/>
</dbReference>
<reference evidence="7 8" key="1">
    <citation type="submission" date="2016-10" db="EMBL/GenBank/DDBJ databases">
        <authorList>
            <person name="de Groot N.N."/>
        </authorList>
    </citation>
    <scope>NUCLEOTIDE SEQUENCE [LARGE SCALE GENOMIC DNA]</scope>
    <source>
        <strain evidence="7 8">DSM 19012</strain>
    </source>
</reference>
<sequence length="658" mass="74516">MKRYAGILVVMIIMCTISTKAQNRYSIDKKRIIKIYEQGRDAYAAGNYSQAKELLEKAISRAPEFIEPMLLLGDLYHSQKNWEKEIEILQQALKIDSTFFPPTYFNIANAAFLSQKYDMAIDYLHQYRIINPNKNAHKRADSMINHILFVKQIMNNPFDIELKNEGPALNSDFDEYWPSLTADEQTMVITVLFPRDMKLYMEQGGELPKSSMFYQEDFYISYADSVGQWMSRQLLPGKINTNSNEGAQTLSADGNHMFFTGCGRSDSKGSCDIYYSRKTLNGWSEPVNIGAPVNSPYWESQPHFAADGRTLYFISTRPDGEGGKDIWKATLMGYKEDGTPWFGNLENLGKPVNSPKDENSPFLHHDGQTLYFSSNGHPGLGGMDLFVSRKMSDGKWSEPQNMGYPINSEKDEIGLIVTARGTKAYFSSDGKSANTLGKDIYSFELPEIFQPKPVLYVKGKVFDAETGEVLPAQFDLINLETQEVVVTSEGNSFSGQFLVCLPTGGEYAFKAEHPGYLFYSGNFNLKGEHPLDKPYYLDIALQPIKPGASIRLENIFFETDSYTLKPQSTIELQEVVSFLESNPQVRIRIEGHTDNVGSEAYNLKLSLNRAKAVYDYLISQGIDKTRLEYKGYGFSRPVDTNQTEEGRANNRRTEMRIL</sequence>
<dbReference type="Proteomes" id="UP000181976">
    <property type="component" value="Unassembled WGS sequence"/>
</dbReference>
<dbReference type="InterPro" id="IPR011659">
    <property type="entry name" value="WD40"/>
</dbReference>
<dbReference type="SMART" id="SM00028">
    <property type="entry name" value="TPR"/>
    <property type="match status" value="3"/>
</dbReference>
<dbReference type="InterPro" id="IPR011042">
    <property type="entry name" value="6-blade_b-propeller_TolB-like"/>
</dbReference>
<dbReference type="Pfam" id="PF07676">
    <property type="entry name" value="PD40"/>
    <property type="match status" value="3"/>
</dbReference>
<name>A0A1I2BTY0_9BACT</name>
<evidence type="ECO:0000256" key="2">
    <source>
        <dbReference type="ARBA" id="ARBA00023136"/>
    </source>
</evidence>
<dbReference type="Gene3D" id="1.25.40.10">
    <property type="entry name" value="Tetratricopeptide repeat domain"/>
    <property type="match status" value="1"/>
</dbReference>
<dbReference type="Gene3D" id="3.30.1330.60">
    <property type="entry name" value="OmpA-like domain"/>
    <property type="match status" value="1"/>
</dbReference>
<dbReference type="eggNOG" id="COG2885">
    <property type="taxonomic scope" value="Bacteria"/>
</dbReference>
<keyword evidence="8" id="KW-1185">Reference proteome</keyword>
<dbReference type="SUPFAM" id="SSF82171">
    <property type="entry name" value="DPP6 N-terminal domain-like"/>
    <property type="match status" value="1"/>
</dbReference>
<proteinExistence type="predicted"/>
<feature type="repeat" description="TPR" evidence="4">
    <location>
        <begin position="66"/>
        <end position="99"/>
    </location>
</feature>
<dbReference type="PANTHER" id="PTHR30329:SF21">
    <property type="entry name" value="LIPOPROTEIN YIAD-RELATED"/>
    <property type="match status" value="1"/>
</dbReference>
<keyword evidence="4" id="KW-0802">TPR repeat</keyword>
<dbReference type="SUPFAM" id="SSF48452">
    <property type="entry name" value="TPR-like"/>
    <property type="match status" value="1"/>
</dbReference>
<comment type="subcellular location">
    <subcellularLocation>
        <location evidence="1">Cell outer membrane</location>
    </subcellularLocation>
</comment>
<dbReference type="InterPro" id="IPR011990">
    <property type="entry name" value="TPR-like_helical_dom_sf"/>
</dbReference>
<dbReference type="InterPro" id="IPR036737">
    <property type="entry name" value="OmpA-like_sf"/>
</dbReference>
<dbReference type="PRINTS" id="PR01021">
    <property type="entry name" value="OMPADOMAIN"/>
</dbReference>
<evidence type="ECO:0000313" key="7">
    <source>
        <dbReference type="EMBL" id="SFE59562.1"/>
    </source>
</evidence>
<dbReference type="InterPro" id="IPR006665">
    <property type="entry name" value="OmpA-like"/>
</dbReference>
<dbReference type="eggNOG" id="COG0457">
    <property type="taxonomic scope" value="Bacteria"/>
</dbReference>
<dbReference type="SUPFAM" id="SSF103088">
    <property type="entry name" value="OmpA-like"/>
    <property type="match status" value="1"/>
</dbReference>
<evidence type="ECO:0000256" key="3">
    <source>
        <dbReference type="ARBA" id="ARBA00023237"/>
    </source>
</evidence>
<feature type="domain" description="OmpA-like" evidence="6">
    <location>
        <begin position="544"/>
        <end position="658"/>
    </location>
</feature>
<dbReference type="STRING" id="385682.SAMN05444380_11438"/>
<dbReference type="AlphaFoldDB" id="A0A1I2BTY0"/>